<dbReference type="AlphaFoldDB" id="A0A1X7UP99"/>
<evidence type="ECO:0000313" key="2">
    <source>
        <dbReference type="EnsemblMetazoa" id="Aqu2.1.29232_001"/>
    </source>
</evidence>
<dbReference type="EnsemblMetazoa" id="XM_019997686.1">
    <property type="protein sequence ID" value="XP_019853245.1"/>
    <property type="gene ID" value="LOC109582766"/>
</dbReference>
<name>A0A1X7UP99_AMPQE</name>
<feature type="compositionally biased region" description="Basic and acidic residues" evidence="1">
    <location>
        <begin position="106"/>
        <end position="117"/>
    </location>
</feature>
<keyword evidence="3" id="KW-1185">Reference proteome</keyword>
<gene>
    <name evidence="2" type="primary">109582766</name>
</gene>
<evidence type="ECO:0000313" key="3">
    <source>
        <dbReference type="Proteomes" id="UP000007879"/>
    </source>
</evidence>
<sequence>MKDIQGIMRGKCNFCDECEEYIAPKEGARCDYCNHTPIEHVRIIKLGACKKCSSDECSEYISGEKKSYTDCQYCGCKAMDHAGAEKLRKKAPAASATVSTTPSDRSQSDRSQSDKCKNPGCTRQRYTEKGGKKHDFCGRTCATKYQETHSGSGPSLHAVASGFQMPLSTPKSTPPYKYRPAEATPLTGGKLCAKCGLRSANEGYVWCQNCFESSQTGDKK</sequence>
<feature type="compositionally biased region" description="Low complexity" evidence="1">
    <location>
        <begin position="92"/>
        <end position="105"/>
    </location>
</feature>
<protein>
    <submittedName>
        <fullName evidence="2">Uncharacterized protein</fullName>
    </submittedName>
</protein>
<reference evidence="3" key="1">
    <citation type="journal article" date="2010" name="Nature">
        <title>The Amphimedon queenslandica genome and the evolution of animal complexity.</title>
        <authorList>
            <person name="Srivastava M."/>
            <person name="Simakov O."/>
            <person name="Chapman J."/>
            <person name="Fahey B."/>
            <person name="Gauthier M.E."/>
            <person name="Mitros T."/>
            <person name="Richards G.S."/>
            <person name="Conaco C."/>
            <person name="Dacre M."/>
            <person name="Hellsten U."/>
            <person name="Larroux C."/>
            <person name="Putnam N.H."/>
            <person name="Stanke M."/>
            <person name="Adamska M."/>
            <person name="Darling A."/>
            <person name="Degnan S.M."/>
            <person name="Oakley T.H."/>
            <person name="Plachetzki D.C."/>
            <person name="Zhai Y."/>
            <person name="Adamski M."/>
            <person name="Calcino A."/>
            <person name="Cummins S.F."/>
            <person name="Goodstein D.M."/>
            <person name="Harris C."/>
            <person name="Jackson D.J."/>
            <person name="Leys S.P."/>
            <person name="Shu S."/>
            <person name="Woodcroft B.J."/>
            <person name="Vervoort M."/>
            <person name="Kosik K.S."/>
            <person name="Manning G."/>
            <person name="Degnan B.M."/>
            <person name="Rokhsar D.S."/>
        </authorList>
    </citation>
    <scope>NUCLEOTIDE SEQUENCE [LARGE SCALE GENOMIC DNA]</scope>
</reference>
<dbReference type="InParanoid" id="A0A1X7UP99"/>
<dbReference type="Proteomes" id="UP000007879">
    <property type="component" value="Unassembled WGS sequence"/>
</dbReference>
<proteinExistence type="predicted"/>
<accession>A0A1X7UP99</accession>
<organism evidence="2">
    <name type="scientific">Amphimedon queenslandica</name>
    <name type="common">Sponge</name>
    <dbReference type="NCBI Taxonomy" id="400682"/>
    <lineage>
        <taxon>Eukaryota</taxon>
        <taxon>Metazoa</taxon>
        <taxon>Porifera</taxon>
        <taxon>Demospongiae</taxon>
        <taxon>Heteroscleromorpha</taxon>
        <taxon>Haplosclerida</taxon>
        <taxon>Niphatidae</taxon>
        <taxon>Amphimedon</taxon>
    </lineage>
</organism>
<feature type="region of interest" description="Disordered" evidence="1">
    <location>
        <begin position="87"/>
        <end position="120"/>
    </location>
</feature>
<dbReference type="EnsemblMetazoa" id="Aqu2.1.29232_001">
    <property type="protein sequence ID" value="Aqu2.1.29232_001"/>
    <property type="gene ID" value="Aqu2.1.29232"/>
</dbReference>
<reference evidence="2" key="2">
    <citation type="submission" date="2017-05" db="UniProtKB">
        <authorList>
            <consortium name="EnsemblMetazoa"/>
        </authorList>
    </citation>
    <scope>IDENTIFICATION</scope>
</reference>
<dbReference type="KEGG" id="aqu:109582766"/>
<evidence type="ECO:0000256" key="1">
    <source>
        <dbReference type="SAM" id="MobiDB-lite"/>
    </source>
</evidence>